<proteinExistence type="predicted"/>
<dbReference type="PANTHER" id="PTHR34109:SF1">
    <property type="entry name" value="VOC DOMAIN-CONTAINING PROTEIN"/>
    <property type="match status" value="1"/>
</dbReference>
<dbReference type="OrthoDB" id="9795306at2"/>
<dbReference type="CDD" id="cd07246">
    <property type="entry name" value="VOC_like"/>
    <property type="match status" value="1"/>
</dbReference>
<sequence length="135" mass="14948">MSHPYAPHGYRTVTPYFTVKDANKMIEFAKAVFDAEEISRSVASDGRVSHAEARIGDMIVELSDASDRFPPRSNTLHIFVADTDNSYRRALEAGAVSLYEPADMPYGERSAGVEDPFGNHWYIATFLGGEGHGYK</sequence>
<dbReference type="Gene3D" id="3.30.720.110">
    <property type="match status" value="1"/>
</dbReference>
<dbReference type="SUPFAM" id="SSF54593">
    <property type="entry name" value="Glyoxalase/Bleomycin resistance protein/Dihydroxybiphenyl dioxygenase"/>
    <property type="match status" value="1"/>
</dbReference>
<dbReference type="Gene3D" id="3.30.720.120">
    <property type="match status" value="1"/>
</dbReference>
<dbReference type="RefSeq" id="WP_139606557.1">
    <property type="nucleotide sequence ID" value="NZ_VDCQ01000069.1"/>
</dbReference>
<accession>A0A5C4SZ26</accession>
<dbReference type="Proteomes" id="UP000307943">
    <property type="component" value="Unassembled WGS sequence"/>
</dbReference>
<organism evidence="2 3">
    <name type="scientific">Paenibacillus hemerocallicola</name>
    <dbReference type="NCBI Taxonomy" id="1172614"/>
    <lineage>
        <taxon>Bacteria</taxon>
        <taxon>Bacillati</taxon>
        <taxon>Bacillota</taxon>
        <taxon>Bacilli</taxon>
        <taxon>Bacillales</taxon>
        <taxon>Paenibacillaceae</taxon>
        <taxon>Paenibacillus</taxon>
    </lineage>
</organism>
<dbReference type="InterPro" id="IPR037523">
    <property type="entry name" value="VOC_core"/>
</dbReference>
<name>A0A5C4SZ26_9BACL</name>
<gene>
    <name evidence="2" type="ORF">FE784_33220</name>
</gene>
<protein>
    <submittedName>
        <fullName evidence="2">VOC family protein</fullName>
    </submittedName>
</protein>
<dbReference type="AlphaFoldDB" id="A0A5C4SZ26"/>
<dbReference type="PANTHER" id="PTHR34109">
    <property type="entry name" value="BNAUNNG04460D PROTEIN-RELATED"/>
    <property type="match status" value="1"/>
</dbReference>
<feature type="domain" description="VOC" evidence="1">
    <location>
        <begin position="9"/>
        <end position="126"/>
    </location>
</feature>
<dbReference type="InterPro" id="IPR004360">
    <property type="entry name" value="Glyas_Fos-R_dOase_dom"/>
</dbReference>
<evidence type="ECO:0000313" key="3">
    <source>
        <dbReference type="Proteomes" id="UP000307943"/>
    </source>
</evidence>
<dbReference type="Pfam" id="PF00903">
    <property type="entry name" value="Glyoxalase"/>
    <property type="match status" value="1"/>
</dbReference>
<evidence type="ECO:0000259" key="1">
    <source>
        <dbReference type="PROSITE" id="PS51819"/>
    </source>
</evidence>
<dbReference type="EMBL" id="VDCQ01000069">
    <property type="protein sequence ID" value="TNJ61923.1"/>
    <property type="molecule type" value="Genomic_DNA"/>
</dbReference>
<dbReference type="InterPro" id="IPR029068">
    <property type="entry name" value="Glyas_Bleomycin-R_OHBP_Dase"/>
</dbReference>
<keyword evidence="3" id="KW-1185">Reference proteome</keyword>
<comment type="caution">
    <text evidence="2">The sequence shown here is derived from an EMBL/GenBank/DDBJ whole genome shotgun (WGS) entry which is preliminary data.</text>
</comment>
<reference evidence="2 3" key="1">
    <citation type="submission" date="2019-05" db="EMBL/GenBank/DDBJ databases">
        <title>We sequenced the genome of Paenibacillus hemerocallicola KCTC 33185 for further insight into its adaptation and study the phylogeny of Paenibacillus.</title>
        <authorList>
            <person name="Narsing Rao M.P."/>
        </authorList>
    </citation>
    <scope>NUCLEOTIDE SEQUENCE [LARGE SCALE GENOMIC DNA]</scope>
    <source>
        <strain evidence="2 3">KCTC 33185</strain>
    </source>
</reference>
<dbReference type="PROSITE" id="PS51819">
    <property type="entry name" value="VOC"/>
    <property type="match status" value="1"/>
</dbReference>
<evidence type="ECO:0000313" key="2">
    <source>
        <dbReference type="EMBL" id="TNJ61923.1"/>
    </source>
</evidence>